<organism evidence="1 2">
    <name type="scientific">Caenorhabditis briggsae</name>
    <dbReference type="NCBI Taxonomy" id="6238"/>
    <lineage>
        <taxon>Eukaryota</taxon>
        <taxon>Metazoa</taxon>
        <taxon>Ecdysozoa</taxon>
        <taxon>Nematoda</taxon>
        <taxon>Chromadorea</taxon>
        <taxon>Rhabditida</taxon>
        <taxon>Rhabditina</taxon>
        <taxon>Rhabditomorpha</taxon>
        <taxon>Rhabditoidea</taxon>
        <taxon>Rhabditidae</taxon>
        <taxon>Peloderinae</taxon>
        <taxon>Caenorhabditis</taxon>
    </lineage>
</organism>
<evidence type="ECO:0000313" key="2">
    <source>
        <dbReference type="Proteomes" id="UP000827892"/>
    </source>
</evidence>
<gene>
    <name evidence="1" type="ORF">L3Y34_011391</name>
</gene>
<name>A0AAE8ZW80_CAEBR</name>
<dbReference type="AlphaFoldDB" id="A0AAE8ZW80"/>
<reference evidence="1 2" key="1">
    <citation type="submission" date="2022-05" db="EMBL/GenBank/DDBJ databases">
        <title>Chromosome-level reference genomes for two strains of Caenorhabditis briggsae: an improved platform for comparative genomics.</title>
        <authorList>
            <person name="Stevens L."/>
            <person name="Andersen E.C."/>
        </authorList>
    </citation>
    <scope>NUCLEOTIDE SEQUENCE [LARGE SCALE GENOMIC DNA]</scope>
    <source>
        <strain evidence="1">QX1410_ONT</strain>
        <tissue evidence="1">Whole-organism</tissue>
    </source>
</reference>
<protein>
    <submittedName>
        <fullName evidence="1">Uncharacterized protein</fullName>
    </submittedName>
</protein>
<accession>A0AAE8ZW80</accession>
<evidence type="ECO:0000313" key="1">
    <source>
        <dbReference type="EMBL" id="ULT81443.1"/>
    </source>
</evidence>
<proteinExistence type="predicted"/>
<dbReference type="EMBL" id="CP090896">
    <property type="protein sequence ID" value="ULT81443.1"/>
    <property type="molecule type" value="Genomic_DNA"/>
</dbReference>
<sequence>MNAVIPSRGTNQKRRSKRLLLQSESVHVCSWTCSCTRLVNQTPISVLEASWRFLKMKRSSRRLLQSSDGIEMKKLRRRAKEKEDTTINLLTNSSDADLTTPSQLSTFQVILNFLTCRWFQNEETLKDEPVGFFKLFRYIKFWIFPLLVWLHEWKAHDNVRIMEFFWCSQGTMKVE</sequence>
<dbReference type="Proteomes" id="UP000827892">
    <property type="component" value="Chromosome X"/>
</dbReference>